<evidence type="ECO:0000256" key="1">
    <source>
        <dbReference type="SAM" id="MobiDB-lite"/>
    </source>
</evidence>
<proteinExistence type="predicted"/>
<feature type="compositionally biased region" description="Polar residues" evidence="1">
    <location>
        <begin position="1"/>
        <end position="23"/>
    </location>
</feature>
<feature type="compositionally biased region" description="Polar residues" evidence="1">
    <location>
        <begin position="113"/>
        <end position="128"/>
    </location>
</feature>
<feature type="region of interest" description="Disordered" evidence="1">
    <location>
        <begin position="1"/>
        <end position="33"/>
    </location>
</feature>
<dbReference type="WBParaSite" id="TTAC_0000956401-mRNA-1">
    <property type="protein sequence ID" value="TTAC_0000956401-mRNA-1"/>
    <property type="gene ID" value="TTAC_0000956401"/>
</dbReference>
<organism evidence="2">
    <name type="scientific">Hydatigena taeniaeformis</name>
    <name type="common">Feline tapeworm</name>
    <name type="synonym">Taenia taeniaeformis</name>
    <dbReference type="NCBI Taxonomy" id="6205"/>
    <lineage>
        <taxon>Eukaryota</taxon>
        <taxon>Metazoa</taxon>
        <taxon>Spiralia</taxon>
        <taxon>Lophotrochozoa</taxon>
        <taxon>Platyhelminthes</taxon>
        <taxon>Cestoda</taxon>
        <taxon>Eucestoda</taxon>
        <taxon>Cyclophyllidea</taxon>
        <taxon>Taeniidae</taxon>
        <taxon>Hydatigera</taxon>
    </lineage>
</organism>
<dbReference type="AlphaFoldDB" id="A0A0R3X7N9"/>
<reference evidence="2" key="1">
    <citation type="submission" date="2017-02" db="UniProtKB">
        <authorList>
            <consortium name="WormBaseParasite"/>
        </authorList>
    </citation>
    <scope>IDENTIFICATION</scope>
</reference>
<name>A0A0R3X7N9_HYDTA</name>
<evidence type="ECO:0000313" key="2">
    <source>
        <dbReference type="WBParaSite" id="TTAC_0000956401-mRNA-1"/>
    </source>
</evidence>
<dbReference type="STRING" id="6205.A0A0R3X7N9"/>
<feature type="region of interest" description="Disordered" evidence="1">
    <location>
        <begin position="99"/>
        <end position="128"/>
    </location>
</feature>
<accession>A0A0R3X7N9</accession>
<sequence>LSGQRQSWFAGQQPASRFSETPSRTPPINAANHRVPPHFINDARSPNKQTLLPFVPSRPNDTYLDREISATLTIARDPSFELFLFGTLQFNVRNKSGPAGLSSPAAGLAPRSPSANTLPNPSSPKNGDFQTHIRPLLLDIQRMYENVAANHSFCIDSLTRSFDRADVQIAGFTKSFVIELTQQILSNDPAITVERKEQAIRRAMSRADLSFLIRSPFP</sequence>
<protein>
    <submittedName>
        <fullName evidence="2">Dynamin_M domain-containing protein</fullName>
    </submittedName>
</protein>